<dbReference type="EMBL" id="MH155870">
    <property type="protein sequence ID" value="AWN05328.1"/>
    <property type="molecule type" value="Genomic_DNA"/>
</dbReference>
<accession>A0A2U8UP17</accession>
<dbReference type="Proteomes" id="UP000247188">
    <property type="component" value="Segment"/>
</dbReference>
<gene>
    <name evidence="1" type="primary">107</name>
    <name evidence="1" type="ORF">SEA_IBANTIK_107</name>
</gene>
<name>A0A2U8UP17_9CAUD</name>
<proteinExistence type="predicted"/>
<dbReference type="GeneID" id="80019326"/>
<evidence type="ECO:0000313" key="1">
    <source>
        <dbReference type="EMBL" id="AWN05328.1"/>
    </source>
</evidence>
<sequence>MYCARSLIYGGFTVEFSRCSQRLTLYSPSQAFLRALSSGSASASRPPLPSDIEKTMGVHVSCQPGTQDLLGDFIHSCTGVVEGVQ</sequence>
<reference evidence="2" key="1">
    <citation type="submission" date="2018-04" db="EMBL/GenBank/DDBJ databases">
        <authorList>
            <person name="Go L.Y."/>
            <person name="Mitchell J.A."/>
        </authorList>
    </citation>
    <scope>NUCLEOTIDE SEQUENCE [LARGE SCALE GENOMIC DNA]</scope>
</reference>
<dbReference type="KEGG" id="vg:80019326"/>
<keyword evidence="2" id="KW-1185">Reference proteome</keyword>
<protein>
    <submittedName>
        <fullName evidence="1">Uncharacterized protein</fullName>
    </submittedName>
</protein>
<dbReference type="RefSeq" id="YP_010754729.1">
    <property type="nucleotide sequence ID" value="NC_073462.1"/>
</dbReference>
<organism evidence="1 2">
    <name type="scientific">Streptomyces phage Ibantik</name>
    <dbReference type="NCBI Taxonomy" id="2182397"/>
    <lineage>
        <taxon>Viruses</taxon>
        <taxon>Duplodnaviria</taxon>
        <taxon>Heunggongvirae</taxon>
        <taxon>Uroviricota</taxon>
        <taxon>Caudoviricetes</taxon>
        <taxon>Ibantikvirus</taxon>
        <taxon>Ibantikvirus ibantik</taxon>
    </lineage>
</organism>
<evidence type="ECO:0000313" key="2">
    <source>
        <dbReference type="Proteomes" id="UP000247188"/>
    </source>
</evidence>